<dbReference type="EMBL" id="LJJB01000013">
    <property type="protein sequence ID" value="KQL44319.1"/>
    <property type="molecule type" value="Genomic_DNA"/>
</dbReference>
<name>A0ABR5N1D7_BRECH</name>
<protein>
    <submittedName>
        <fullName evidence="1">Uncharacterized protein</fullName>
    </submittedName>
</protein>
<evidence type="ECO:0000313" key="1">
    <source>
        <dbReference type="EMBL" id="KQL44319.1"/>
    </source>
</evidence>
<gene>
    <name evidence="1" type="ORF">AN963_23220</name>
</gene>
<dbReference type="RefSeq" id="WP_055746910.1">
    <property type="nucleotide sequence ID" value="NZ_LJJB01000013.1"/>
</dbReference>
<proteinExistence type="predicted"/>
<organism evidence="1 2">
    <name type="scientific">Brevibacillus choshinensis</name>
    <dbReference type="NCBI Taxonomy" id="54911"/>
    <lineage>
        <taxon>Bacteria</taxon>
        <taxon>Bacillati</taxon>
        <taxon>Bacillota</taxon>
        <taxon>Bacilli</taxon>
        <taxon>Bacillales</taxon>
        <taxon>Paenibacillaceae</taxon>
        <taxon>Brevibacillus</taxon>
    </lineage>
</organism>
<reference evidence="1 2" key="1">
    <citation type="submission" date="2015-09" db="EMBL/GenBank/DDBJ databases">
        <title>Genome sequencing project for genomic taxonomy and phylogenomics of Bacillus-like bacteria.</title>
        <authorList>
            <person name="Liu B."/>
            <person name="Wang J."/>
            <person name="Zhu Y."/>
            <person name="Liu G."/>
            <person name="Chen Q."/>
            <person name="Chen Z."/>
            <person name="Lan J."/>
            <person name="Che J."/>
            <person name="Ge C."/>
            <person name="Shi H."/>
            <person name="Pan Z."/>
            <person name="Liu X."/>
        </authorList>
    </citation>
    <scope>NUCLEOTIDE SEQUENCE [LARGE SCALE GENOMIC DNA]</scope>
    <source>
        <strain evidence="1 2">DSM 8552</strain>
    </source>
</reference>
<comment type="caution">
    <text evidence="1">The sequence shown here is derived from an EMBL/GenBank/DDBJ whole genome shotgun (WGS) entry which is preliminary data.</text>
</comment>
<evidence type="ECO:0000313" key="2">
    <source>
        <dbReference type="Proteomes" id="UP000051063"/>
    </source>
</evidence>
<accession>A0ABR5N1D7</accession>
<sequence>MLVGCNYWAVENNRNQNTIQTIPRYSGEKSKVIPFVYTAKKELTFTFNGMGDEATMTRLRA</sequence>
<dbReference type="Proteomes" id="UP000051063">
    <property type="component" value="Unassembled WGS sequence"/>
</dbReference>
<keyword evidence="2" id="KW-1185">Reference proteome</keyword>